<sequence length="162" mass="17871">LVNKLSDSELIIEVMAGAPEYWAAILDTERYMNTVEFQSAIKYHESSLTNPPFGTTSTTGLEDPRNTSSPGGSFKRQNFVRSHKIGSSPETSCPAFPKDDVNVSKKATPKSKGAHPCRHCGSGKHWDYECKYSSAKSKTACTRAVESSFDKGEAQCEYDELY</sequence>
<feature type="region of interest" description="Disordered" evidence="1">
    <location>
        <begin position="48"/>
        <end position="99"/>
    </location>
</feature>
<reference evidence="2 3" key="1">
    <citation type="submission" date="2014-06" db="EMBL/GenBank/DDBJ databases">
        <title>Evolutionary Origins and Diversification of the Mycorrhizal Mutualists.</title>
        <authorList>
            <consortium name="DOE Joint Genome Institute"/>
            <consortium name="Mycorrhizal Genomics Consortium"/>
            <person name="Kohler A."/>
            <person name="Kuo A."/>
            <person name="Nagy L.G."/>
            <person name="Floudas D."/>
            <person name="Copeland A."/>
            <person name="Barry K.W."/>
            <person name="Cichocki N."/>
            <person name="Veneault-Fourrey C."/>
            <person name="LaButti K."/>
            <person name="Lindquist E.A."/>
            <person name="Lipzen A."/>
            <person name="Lundell T."/>
            <person name="Morin E."/>
            <person name="Murat C."/>
            <person name="Riley R."/>
            <person name="Ohm R."/>
            <person name="Sun H."/>
            <person name="Tunlid A."/>
            <person name="Henrissat B."/>
            <person name="Grigoriev I.V."/>
            <person name="Hibbett D.S."/>
            <person name="Martin F."/>
        </authorList>
    </citation>
    <scope>NUCLEOTIDE SEQUENCE [LARGE SCALE GENOMIC DNA]</scope>
    <source>
        <strain evidence="2 3">SS14</strain>
    </source>
</reference>
<protein>
    <submittedName>
        <fullName evidence="2">Uncharacterized protein</fullName>
    </submittedName>
</protein>
<organism evidence="2 3">
    <name type="scientific">Sphaerobolus stellatus (strain SS14)</name>
    <dbReference type="NCBI Taxonomy" id="990650"/>
    <lineage>
        <taxon>Eukaryota</taxon>
        <taxon>Fungi</taxon>
        <taxon>Dikarya</taxon>
        <taxon>Basidiomycota</taxon>
        <taxon>Agaricomycotina</taxon>
        <taxon>Agaricomycetes</taxon>
        <taxon>Phallomycetidae</taxon>
        <taxon>Geastrales</taxon>
        <taxon>Sphaerobolaceae</taxon>
        <taxon>Sphaerobolus</taxon>
    </lineage>
</organism>
<evidence type="ECO:0000313" key="3">
    <source>
        <dbReference type="Proteomes" id="UP000054279"/>
    </source>
</evidence>
<gene>
    <name evidence="2" type="ORF">M422DRAFT_98294</name>
</gene>
<dbReference type="AlphaFoldDB" id="A0A0C9UDP6"/>
<feature type="compositionally biased region" description="Polar residues" evidence="1">
    <location>
        <begin position="48"/>
        <end position="80"/>
    </location>
</feature>
<dbReference type="HOGENOM" id="CLU_120286_0_0_1"/>
<dbReference type="OrthoDB" id="3203159at2759"/>
<dbReference type="EMBL" id="KN837741">
    <property type="protein sequence ID" value="KIJ23260.1"/>
    <property type="molecule type" value="Genomic_DNA"/>
</dbReference>
<accession>A0A0C9UDP6</accession>
<proteinExistence type="predicted"/>
<keyword evidence="3" id="KW-1185">Reference proteome</keyword>
<feature type="non-terminal residue" evidence="2">
    <location>
        <position position="1"/>
    </location>
</feature>
<evidence type="ECO:0000313" key="2">
    <source>
        <dbReference type="EMBL" id="KIJ23260.1"/>
    </source>
</evidence>
<evidence type="ECO:0000256" key="1">
    <source>
        <dbReference type="SAM" id="MobiDB-lite"/>
    </source>
</evidence>
<name>A0A0C9UDP6_SPHS4</name>
<dbReference type="Proteomes" id="UP000054279">
    <property type="component" value="Unassembled WGS sequence"/>
</dbReference>
<feature type="non-terminal residue" evidence="2">
    <location>
        <position position="162"/>
    </location>
</feature>